<dbReference type="Gene3D" id="3.40.50.150">
    <property type="entry name" value="Vaccinia Virus protein VP39"/>
    <property type="match status" value="1"/>
</dbReference>
<protein>
    <recommendedName>
        <fullName evidence="2">Methyltransferase type 11 domain-containing protein</fullName>
    </recommendedName>
</protein>
<dbReference type="RefSeq" id="WP_096300016.1">
    <property type="nucleotide sequence ID" value="NZ_CP023406.1"/>
</dbReference>
<dbReference type="PANTHER" id="PTHR42912">
    <property type="entry name" value="METHYLTRANSFERASE"/>
    <property type="match status" value="1"/>
</dbReference>
<evidence type="ECO:0000256" key="1">
    <source>
        <dbReference type="SAM" id="MobiDB-lite"/>
    </source>
</evidence>
<dbReference type="InterPro" id="IPR029063">
    <property type="entry name" value="SAM-dependent_MTases_sf"/>
</dbReference>
<feature type="region of interest" description="Disordered" evidence="1">
    <location>
        <begin position="350"/>
        <end position="371"/>
    </location>
</feature>
<accession>A0A290XHD2</accession>
<dbReference type="InterPro" id="IPR050508">
    <property type="entry name" value="Methyltransf_Superfamily"/>
</dbReference>
<dbReference type="AlphaFoldDB" id="A0A290XHD2"/>
<dbReference type="SUPFAM" id="SSF53335">
    <property type="entry name" value="S-adenosyl-L-methionine-dependent methyltransferases"/>
    <property type="match status" value="1"/>
</dbReference>
<keyword evidence="4" id="KW-1185">Reference proteome</keyword>
<evidence type="ECO:0000313" key="4">
    <source>
        <dbReference type="Proteomes" id="UP000218968"/>
    </source>
</evidence>
<gene>
    <name evidence="3" type="ORF">CNR27_14850</name>
</gene>
<dbReference type="Proteomes" id="UP000218968">
    <property type="component" value="Chromosome"/>
</dbReference>
<organism evidence="3 4">
    <name type="scientific">Luteimonas chenhongjianii</name>
    <dbReference type="NCBI Taxonomy" id="2006110"/>
    <lineage>
        <taxon>Bacteria</taxon>
        <taxon>Pseudomonadati</taxon>
        <taxon>Pseudomonadota</taxon>
        <taxon>Gammaproteobacteria</taxon>
        <taxon>Lysobacterales</taxon>
        <taxon>Lysobacteraceae</taxon>
        <taxon>Luteimonas</taxon>
    </lineage>
</organism>
<dbReference type="InterPro" id="IPR013216">
    <property type="entry name" value="Methyltransf_11"/>
</dbReference>
<proteinExistence type="predicted"/>
<sequence>MIEFTGERFVPSEDGEIAYEHWHRYGWCRSLVKGRRVLDVACGEGYGAALLAAEASEVVGVDLSGDAIEHARQAYASVSNLVFQQGSATAIPFPDASFDVVVSYETIEHLAEQTTMIAELRRVLRADGVLVISSPNRPVYSDARNYRNEFHVKELDLSEFVGLLESQFGAIRLYGQRLATGSFILPDSAGEQVYQAVTRGEGASLRFESANLESVMYYVAVCGGEGCTLPELPPSVYLDRAVDLYARYQGVALWASDIDRQFSELGRAHRRLQREHEERSRWAVALDQEVVRLAEQLAALQAELDERTSWAIEADQARLKATQDYEALVQAFDARSRWADTLVAELEALRDKAPVSSPQGPMGHGDDPGSV</sequence>
<dbReference type="OrthoDB" id="9801609at2"/>
<dbReference type="GO" id="GO:0008757">
    <property type="term" value="F:S-adenosylmethionine-dependent methyltransferase activity"/>
    <property type="evidence" value="ECO:0007669"/>
    <property type="project" value="InterPro"/>
</dbReference>
<dbReference type="CDD" id="cd02440">
    <property type="entry name" value="AdoMet_MTases"/>
    <property type="match status" value="1"/>
</dbReference>
<evidence type="ECO:0000313" key="3">
    <source>
        <dbReference type="EMBL" id="ATD68555.1"/>
    </source>
</evidence>
<dbReference type="KEGG" id="lum:CNR27_14850"/>
<evidence type="ECO:0000259" key="2">
    <source>
        <dbReference type="Pfam" id="PF08241"/>
    </source>
</evidence>
<feature type="domain" description="Methyltransferase type 11" evidence="2">
    <location>
        <begin position="38"/>
        <end position="132"/>
    </location>
</feature>
<name>A0A290XHD2_9GAMM</name>
<dbReference type="Pfam" id="PF08241">
    <property type="entry name" value="Methyltransf_11"/>
    <property type="match status" value="1"/>
</dbReference>
<dbReference type="EMBL" id="CP023406">
    <property type="protein sequence ID" value="ATD68555.1"/>
    <property type="molecule type" value="Genomic_DNA"/>
</dbReference>
<reference evidence="4" key="1">
    <citation type="submission" date="2017-09" db="EMBL/GenBank/DDBJ databases">
        <title>Luteimonas liuhanmingii sp.nov., isolated from the intestinal contents of Tibetan Plateau Pika in Yushu, Qinghai Province, China.</title>
        <authorList>
            <person name="Gui Z."/>
        </authorList>
    </citation>
    <scope>NUCLEOTIDE SEQUENCE [LARGE SCALE GENOMIC DNA]</scope>
    <source>
        <strain evidence="4">100111</strain>
    </source>
</reference>